<dbReference type="PANTHER" id="PTHR43591:SF24">
    <property type="entry name" value="2-METHOXY-6-POLYPRENYL-1,4-BENZOQUINOL METHYLASE, MITOCHONDRIAL"/>
    <property type="match status" value="1"/>
</dbReference>
<protein>
    <recommendedName>
        <fullName evidence="1">Methyltransferase domain-containing protein</fullName>
    </recommendedName>
</protein>
<dbReference type="GO" id="GO:0008168">
    <property type="term" value="F:methyltransferase activity"/>
    <property type="evidence" value="ECO:0007669"/>
    <property type="project" value="TreeGrafter"/>
</dbReference>
<dbReference type="Gene3D" id="3.40.50.150">
    <property type="entry name" value="Vaccinia Virus protein VP39"/>
    <property type="match status" value="1"/>
</dbReference>
<evidence type="ECO:0000259" key="1">
    <source>
        <dbReference type="Pfam" id="PF13649"/>
    </source>
</evidence>
<gene>
    <name evidence="2" type="ORF">D9756_004078</name>
</gene>
<dbReference type="Pfam" id="PF13649">
    <property type="entry name" value="Methyltransf_25"/>
    <property type="match status" value="1"/>
</dbReference>
<evidence type="ECO:0000313" key="3">
    <source>
        <dbReference type="Proteomes" id="UP000559027"/>
    </source>
</evidence>
<feature type="domain" description="Methyltransferase" evidence="1">
    <location>
        <begin position="60"/>
        <end position="154"/>
    </location>
</feature>
<reference evidence="2 3" key="1">
    <citation type="journal article" date="2020" name="ISME J.">
        <title>Uncovering the hidden diversity of litter-decomposition mechanisms in mushroom-forming fungi.</title>
        <authorList>
            <person name="Floudas D."/>
            <person name="Bentzer J."/>
            <person name="Ahren D."/>
            <person name="Johansson T."/>
            <person name="Persson P."/>
            <person name="Tunlid A."/>
        </authorList>
    </citation>
    <scope>NUCLEOTIDE SEQUENCE [LARGE SCALE GENOMIC DNA]</scope>
    <source>
        <strain evidence="2 3">CBS 146.42</strain>
    </source>
</reference>
<keyword evidence="3" id="KW-1185">Reference proteome</keyword>
<accession>A0A8H5D9Q6</accession>
<dbReference type="PANTHER" id="PTHR43591">
    <property type="entry name" value="METHYLTRANSFERASE"/>
    <property type="match status" value="1"/>
</dbReference>
<comment type="caution">
    <text evidence="2">The sequence shown here is derived from an EMBL/GenBank/DDBJ whole genome shotgun (WGS) entry which is preliminary data.</text>
</comment>
<evidence type="ECO:0000313" key="2">
    <source>
        <dbReference type="EMBL" id="KAF5356135.1"/>
    </source>
</evidence>
<dbReference type="OrthoDB" id="184880at2759"/>
<sequence length="290" mass="33101">MPITRHSKKRIYTKAKGTVYSLPHDEEERDRLTLQNSILLKTYDNRVLHAPVELSDNDWVLDSGSGTGIWLQDLAQQTAAKPVYVGIDIEPALTPEPLFLPQNMKFETHSVTNLPAQWTNRFTVVHQRLLIAALRRQEWEQAIDEIYRVLKPGGWVQLFEMKVWTSGPTLAKQLELMYQHSDTMGTMWRDITQRLPDFLQRSGFVNIREDVRRTPLGAWADQDGVDGSANMLGLMEGLKLHVLDGGGYGIVKTEAEYDNLTEQVLKELDSTPGSGINWSMFLAQKPFCRY</sequence>
<dbReference type="SUPFAM" id="SSF53335">
    <property type="entry name" value="S-adenosyl-L-methionine-dependent methyltransferases"/>
    <property type="match status" value="1"/>
</dbReference>
<dbReference type="InterPro" id="IPR029063">
    <property type="entry name" value="SAM-dependent_MTases_sf"/>
</dbReference>
<dbReference type="CDD" id="cd02440">
    <property type="entry name" value="AdoMet_MTases"/>
    <property type="match status" value="1"/>
</dbReference>
<proteinExistence type="predicted"/>
<dbReference type="Proteomes" id="UP000559027">
    <property type="component" value="Unassembled WGS sequence"/>
</dbReference>
<dbReference type="AlphaFoldDB" id="A0A8H5D9Q6"/>
<dbReference type="EMBL" id="JAACJO010000007">
    <property type="protein sequence ID" value="KAF5356135.1"/>
    <property type="molecule type" value="Genomic_DNA"/>
</dbReference>
<organism evidence="2 3">
    <name type="scientific">Leucocoprinus leucothites</name>
    <dbReference type="NCBI Taxonomy" id="201217"/>
    <lineage>
        <taxon>Eukaryota</taxon>
        <taxon>Fungi</taxon>
        <taxon>Dikarya</taxon>
        <taxon>Basidiomycota</taxon>
        <taxon>Agaricomycotina</taxon>
        <taxon>Agaricomycetes</taxon>
        <taxon>Agaricomycetidae</taxon>
        <taxon>Agaricales</taxon>
        <taxon>Agaricineae</taxon>
        <taxon>Agaricaceae</taxon>
        <taxon>Leucocoprinus</taxon>
    </lineage>
</organism>
<name>A0A8H5D9Q6_9AGAR</name>
<dbReference type="InterPro" id="IPR041698">
    <property type="entry name" value="Methyltransf_25"/>
</dbReference>